<dbReference type="Pfam" id="PF09612">
    <property type="entry name" value="HtrL_YibB"/>
    <property type="match status" value="1"/>
</dbReference>
<dbReference type="Proteomes" id="UP000232323">
    <property type="component" value="Unassembled WGS sequence"/>
</dbReference>
<dbReference type="AlphaFoldDB" id="A0A250X7C0"/>
<accession>A0A250X7C0</accession>
<dbReference type="EMBL" id="BEGY01000037">
    <property type="protein sequence ID" value="GAX78978.1"/>
    <property type="molecule type" value="Genomic_DNA"/>
</dbReference>
<feature type="signal peptide" evidence="1">
    <location>
        <begin position="1"/>
        <end position="22"/>
    </location>
</feature>
<proteinExistence type="predicted"/>
<keyword evidence="1" id="KW-0732">Signal</keyword>
<evidence type="ECO:0000313" key="2">
    <source>
        <dbReference type="EMBL" id="GAX78978.1"/>
    </source>
</evidence>
<dbReference type="InterPro" id="IPR011735">
    <property type="entry name" value="WlaTC/HtrL_glycosyltransf"/>
</dbReference>
<protein>
    <recommendedName>
        <fullName evidence="4">Nucleotide-diphospho-sugar transferase domain-containing protein</fullName>
    </recommendedName>
</protein>
<dbReference type="OrthoDB" id="411632at2759"/>
<evidence type="ECO:0000256" key="1">
    <source>
        <dbReference type="SAM" id="SignalP"/>
    </source>
</evidence>
<keyword evidence="3" id="KW-1185">Reference proteome</keyword>
<feature type="chain" id="PRO_5012219588" description="Nucleotide-diphospho-sugar transferase domain-containing protein" evidence="1">
    <location>
        <begin position="23"/>
        <end position="400"/>
    </location>
</feature>
<reference evidence="2 3" key="1">
    <citation type="submission" date="2017-08" db="EMBL/GenBank/DDBJ databases">
        <title>Acidophilic green algal genome provides insights into adaptation to an acidic environment.</title>
        <authorList>
            <person name="Hirooka S."/>
            <person name="Hirose Y."/>
            <person name="Kanesaki Y."/>
            <person name="Higuchi S."/>
            <person name="Fujiwara T."/>
            <person name="Onuma R."/>
            <person name="Era A."/>
            <person name="Ohbayashi R."/>
            <person name="Uzuka A."/>
            <person name="Nozaki H."/>
            <person name="Yoshikawa H."/>
            <person name="Miyagishima S.Y."/>
        </authorList>
    </citation>
    <scope>NUCLEOTIDE SEQUENCE [LARGE SCALE GENOMIC DNA]</scope>
    <source>
        <strain evidence="2 3">NIES-2499</strain>
    </source>
</reference>
<name>A0A250X7C0_9CHLO</name>
<organism evidence="2 3">
    <name type="scientific">Chlamydomonas eustigma</name>
    <dbReference type="NCBI Taxonomy" id="1157962"/>
    <lineage>
        <taxon>Eukaryota</taxon>
        <taxon>Viridiplantae</taxon>
        <taxon>Chlorophyta</taxon>
        <taxon>core chlorophytes</taxon>
        <taxon>Chlorophyceae</taxon>
        <taxon>CS clade</taxon>
        <taxon>Chlamydomonadales</taxon>
        <taxon>Chlamydomonadaceae</taxon>
        <taxon>Chlamydomonas</taxon>
    </lineage>
</organism>
<evidence type="ECO:0000313" key="3">
    <source>
        <dbReference type="Proteomes" id="UP000232323"/>
    </source>
</evidence>
<evidence type="ECO:0008006" key="4">
    <source>
        <dbReference type="Google" id="ProtNLM"/>
    </source>
</evidence>
<sequence>MLTLTLNLFFIMYFFTMSTTAASDIAMICPRNPERKGLCNLIRSLPLCMDLHSCKSTFSVVNFRMFWYVLVLLSSRDANADRMVPADNPHRLVFSKRYHESPFRILGVTAFRDLDRSKWSSYKRKNSEYFNWFGNLLQTALPKYMDIVCFCESSKCKDIQEQLNFLNTIEIDLGDTFFKMLYEEKRVMESDEFKNLVRHHGQGLDLPERHIPEYTLINHSKLSFLRHAMQLFQRQEGFTHYAWLDFGFIRRNDLTKQPPVPAKLCWDKLKDGKLHIAVDHVFSAKKVSDEDILFNLQERQCEMQGYSFIVPSQKLLWYEAEYTKMYFRYHSLGIVDFDQCIALQVIRENYDHFALHPPSMWHDWGEFYYEFSCGNITEEKMVGELKGPEKTGGFFSWLGH</sequence>
<gene>
    <name evidence="2" type="ORF">CEUSTIGMA_g6418.t1</name>
</gene>
<comment type="caution">
    <text evidence="2">The sequence shown here is derived from an EMBL/GenBank/DDBJ whole genome shotgun (WGS) entry which is preliminary data.</text>
</comment>